<dbReference type="PROSITE" id="PS01358">
    <property type="entry name" value="ZF_RANBP2_1"/>
    <property type="match status" value="1"/>
</dbReference>
<dbReference type="SUPFAM" id="SSF50729">
    <property type="entry name" value="PH domain-like"/>
    <property type="match status" value="1"/>
</dbReference>
<dbReference type="Pfam" id="PF04157">
    <property type="entry name" value="EAP30"/>
    <property type="match status" value="1"/>
</dbReference>
<keyword evidence="7 10" id="KW-0653">Protein transport</keyword>
<comment type="similarity">
    <text evidence="1 10">Belongs to the VPS36 family.</text>
</comment>
<keyword evidence="4 10" id="KW-0967">Endosome</keyword>
<evidence type="ECO:0000256" key="9">
    <source>
        <dbReference type="PROSITE-ProRule" id="PRU00322"/>
    </source>
</evidence>
<feature type="region of interest" description="Disordered" evidence="11">
    <location>
        <begin position="240"/>
        <end position="272"/>
    </location>
</feature>
<dbReference type="OrthoDB" id="271448at2759"/>
<evidence type="ECO:0000259" key="12">
    <source>
        <dbReference type="PROSITE" id="PS50199"/>
    </source>
</evidence>
<dbReference type="Gene3D" id="2.30.30.380">
    <property type="entry name" value="Zn-finger domain of Sec23/24"/>
    <property type="match status" value="1"/>
</dbReference>
<evidence type="ECO:0000256" key="6">
    <source>
        <dbReference type="ARBA" id="ARBA00022833"/>
    </source>
</evidence>
<dbReference type="AlphaFoldDB" id="A0A1Y2GAI9"/>
<proteinExistence type="inferred from homology"/>
<evidence type="ECO:0000259" key="13">
    <source>
        <dbReference type="PROSITE" id="PS51495"/>
    </source>
</evidence>
<keyword evidence="8" id="KW-0175">Coiled coil</keyword>
<dbReference type="Pfam" id="PF11605">
    <property type="entry name" value="Vps36_ESCRT-II"/>
    <property type="match status" value="1"/>
</dbReference>
<dbReference type="InterPro" id="IPR036388">
    <property type="entry name" value="WH-like_DNA-bd_sf"/>
</dbReference>
<evidence type="ECO:0000313" key="14">
    <source>
        <dbReference type="EMBL" id="ORY98286.1"/>
    </source>
</evidence>
<dbReference type="GO" id="GO:0000814">
    <property type="term" value="C:ESCRT II complex"/>
    <property type="evidence" value="ECO:0007669"/>
    <property type="project" value="UniProtKB-UniRule"/>
</dbReference>
<evidence type="ECO:0000256" key="4">
    <source>
        <dbReference type="ARBA" id="ARBA00022753"/>
    </source>
</evidence>
<dbReference type="InterPro" id="IPR001876">
    <property type="entry name" value="Znf_RanBP2"/>
</dbReference>
<feature type="compositionally biased region" description="Low complexity" evidence="11">
    <location>
        <begin position="247"/>
        <end position="269"/>
    </location>
</feature>
<keyword evidence="2 10" id="KW-0813">Transport</keyword>
<evidence type="ECO:0000256" key="5">
    <source>
        <dbReference type="ARBA" id="ARBA00022771"/>
    </source>
</evidence>
<dbReference type="SMART" id="SM00547">
    <property type="entry name" value="ZnF_RBZ"/>
    <property type="match status" value="2"/>
</dbReference>
<comment type="caution">
    <text evidence="14">The sequence shown here is derived from an EMBL/GenBank/DDBJ whole genome shotgun (WGS) entry which is preliminary data.</text>
</comment>
<dbReference type="GO" id="GO:0043130">
    <property type="term" value="F:ubiquitin binding"/>
    <property type="evidence" value="ECO:0007669"/>
    <property type="project" value="UniProtKB-UniRule"/>
</dbReference>
<accession>A0A1Y2GAI9</accession>
<gene>
    <name evidence="14" type="ORF">BCR41DRAFT_390587</name>
</gene>
<comment type="function">
    <text evidence="10">Component of the ESCRT-II complex (endosomal sorting complex required for transport II), which is required for multivesicular body (MVB) formation and sorting of endosomal cargo proteins into MVBs.</text>
</comment>
<evidence type="ECO:0000256" key="11">
    <source>
        <dbReference type="SAM" id="MobiDB-lite"/>
    </source>
</evidence>
<dbReference type="GO" id="GO:0043328">
    <property type="term" value="P:protein transport to vacuole involved in ubiquitin-dependent protein catabolic process via the multivesicular body sorting pathway"/>
    <property type="evidence" value="ECO:0007669"/>
    <property type="project" value="UniProtKB-UniRule"/>
</dbReference>
<name>A0A1Y2GAI9_9FUNG</name>
<dbReference type="FunFam" id="1.10.10.10:FF:000165">
    <property type="entry name" value="Vacuolar protein sorting protein (Vps36)"/>
    <property type="match status" value="1"/>
</dbReference>
<dbReference type="PROSITE" id="PS50199">
    <property type="entry name" value="ZF_RANBP2_2"/>
    <property type="match status" value="1"/>
</dbReference>
<comment type="subcellular location">
    <subcellularLocation>
        <location evidence="10">Cytoplasm</location>
    </subcellularLocation>
    <subcellularLocation>
        <location evidence="10">Endosome</location>
    </subcellularLocation>
</comment>
<dbReference type="InterPro" id="IPR021648">
    <property type="entry name" value="GLUE_dom"/>
</dbReference>
<dbReference type="SUPFAM" id="SSF46785">
    <property type="entry name" value="Winged helix' DNA-binding domain"/>
    <property type="match status" value="2"/>
</dbReference>
<evidence type="ECO:0000256" key="8">
    <source>
        <dbReference type="ARBA" id="ARBA00023054"/>
    </source>
</evidence>
<evidence type="ECO:0000256" key="3">
    <source>
        <dbReference type="ARBA" id="ARBA00022723"/>
    </source>
</evidence>
<evidence type="ECO:0000256" key="7">
    <source>
        <dbReference type="ARBA" id="ARBA00022927"/>
    </source>
</evidence>
<dbReference type="Gene3D" id="2.30.29.30">
    <property type="entry name" value="Pleckstrin-homology domain (PH domain)/Phosphotyrosine-binding domain (PTB)"/>
    <property type="match status" value="2"/>
</dbReference>
<evidence type="ECO:0000313" key="15">
    <source>
        <dbReference type="Proteomes" id="UP000193648"/>
    </source>
</evidence>
<dbReference type="PROSITE" id="PS51495">
    <property type="entry name" value="GLUE"/>
    <property type="match status" value="1"/>
</dbReference>
<dbReference type="Proteomes" id="UP000193648">
    <property type="component" value="Unassembled WGS sequence"/>
</dbReference>
<dbReference type="GO" id="GO:0032266">
    <property type="term" value="F:phosphatidylinositol-3-phosphate binding"/>
    <property type="evidence" value="ECO:0007669"/>
    <property type="project" value="UniProtKB-UniRule"/>
</dbReference>
<dbReference type="Gene3D" id="4.10.1060.10">
    <property type="entry name" value="Zinc finger, RanBP2-type"/>
    <property type="match status" value="1"/>
</dbReference>
<dbReference type="InterPro" id="IPR011993">
    <property type="entry name" value="PH-like_dom_sf"/>
</dbReference>
<dbReference type="InterPro" id="IPR040608">
    <property type="entry name" value="Snf8/Vps36"/>
</dbReference>
<dbReference type="InterPro" id="IPR037855">
    <property type="entry name" value="Vps36"/>
</dbReference>
<reference evidence="14 15" key="1">
    <citation type="submission" date="2016-07" db="EMBL/GenBank/DDBJ databases">
        <title>Pervasive Adenine N6-methylation of Active Genes in Fungi.</title>
        <authorList>
            <consortium name="DOE Joint Genome Institute"/>
            <person name="Mondo S.J."/>
            <person name="Dannebaum R.O."/>
            <person name="Kuo R.C."/>
            <person name="Labutti K."/>
            <person name="Haridas S."/>
            <person name="Kuo A."/>
            <person name="Salamov A."/>
            <person name="Ahrendt S.R."/>
            <person name="Lipzen A."/>
            <person name="Sullivan W."/>
            <person name="Andreopoulos W.B."/>
            <person name="Clum A."/>
            <person name="Lindquist E."/>
            <person name="Daum C."/>
            <person name="Ramamoorthy G.K."/>
            <person name="Gryganskyi A."/>
            <person name="Culley D."/>
            <person name="Magnuson J.K."/>
            <person name="James T.Y."/>
            <person name="O'Malley M.A."/>
            <person name="Stajich J.E."/>
            <person name="Spatafora J.W."/>
            <person name="Visel A."/>
            <person name="Grigoriev I.V."/>
        </authorList>
    </citation>
    <scope>NUCLEOTIDE SEQUENCE [LARGE SCALE GENOMIC DNA]</scope>
    <source>
        <strain evidence="14 15">NRRL 3116</strain>
    </source>
</reference>
<evidence type="ECO:0000256" key="10">
    <source>
        <dbReference type="RuleBase" id="RU367095"/>
    </source>
</evidence>
<keyword evidence="10" id="KW-0963">Cytoplasm</keyword>
<dbReference type="STRING" id="64571.A0A1Y2GAI9"/>
<dbReference type="PANTHER" id="PTHR13128">
    <property type="entry name" value="VACUOLAR PROTEIN-SORTING-ASSOCIATED PROTEIN 36"/>
    <property type="match status" value="1"/>
</dbReference>
<feature type="domain" description="GLUE N-terminal" evidence="13">
    <location>
        <begin position="7"/>
        <end position="341"/>
    </location>
</feature>
<organism evidence="14 15">
    <name type="scientific">Lobosporangium transversale</name>
    <dbReference type="NCBI Taxonomy" id="64571"/>
    <lineage>
        <taxon>Eukaryota</taxon>
        <taxon>Fungi</taxon>
        <taxon>Fungi incertae sedis</taxon>
        <taxon>Mucoromycota</taxon>
        <taxon>Mortierellomycotina</taxon>
        <taxon>Mortierellomycetes</taxon>
        <taxon>Mortierellales</taxon>
        <taxon>Mortierellaceae</taxon>
        <taxon>Lobosporangium</taxon>
    </lineage>
</organism>
<dbReference type="RefSeq" id="XP_021875715.1">
    <property type="nucleotide sequence ID" value="XM_022028246.1"/>
</dbReference>
<dbReference type="GeneID" id="33570089"/>
<dbReference type="EMBL" id="MCFF01000072">
    <property type="protein sequence ID" value="ORY98286.1"/>
    <property type="molecule type" value="Genomic_DNA"/>
</dbReference>
<sequence length="598" mass="64795">MDRWDPIQLTPSHRPVPGPQEIIQATQDQVGLYDGRIKAEDYPNGTVYLTNHRILYIDSKDPVRKSIGLPLRFIHGIHHYGGFMSSSPKITLELYPRPSNVDLHALSNQDAISGVSGLDKTLGALSLKSQPSWVCKICYHSNEGSLIKCAVCGVKKPARDENTHVVKAPVSDSFLLNAPKDLSSHPHNKAGGGDDAAPGIACPACTFHNDPFMIQCEICQTELQDPQSIAFMLDRQEQHQRSIRQLPSTIDVGSSSSSSIPSAMNGSASNLPASDVSTGKGLGAGKFLTSVTSLYSGSVTKSSEDANSVKLSFRGGGSGAFHTLLKAAMSAKAWESIPKQQPEDRTMALALNSNAAPTPVIKVGGISGIMRSVETNQKATDETLSQAFQDLEALIDKAAEMVTLAENISKGLAKSNTMNNEETATFKAYLLSMGIAAPVTKDTAGVVFHKELARELFEFILPVVEREGGTMSLMDVYCVFNRARGVELISPKDLHTACQLFPELNLPLRLRKFDSGLLVLQTLSRYSNDEVSESILSRIKNLPPGSSLDAIELASAVQISVVLAQEQLLMTEARGLICRDESVNGLRFYDNLLDKWEI</sequence>
<keyword evidence="5 9" id="KW-0863">Zinc-finger</keyword>
<dbReference type="InterPro" id="IPR036390">
    <property type="entry name" value="WH_DNA-bd_sf"/>
</dbReference>
<dbReference type="PANTHER" id="PTHR13128:SF12">
    <property type="entry name" value="VACUOLAR PROTEIN-SORTING-ASSOCIATED PROTEIN 36"/>
    <property type="match status" value="1"/>
</dbReference>
<dbReference type="Gene3D" id="6.10.140.260">
    <property type="match status" value="1"/>
</dbReference>
<keyword evidence="6" id="KW-0862">Zinc</keyword>
<dbReference type="InParanoid" id="A0A1Y2GAI9"/>
<dbReference type="Gene3D" id="1.10.10.10">
    <property type="entry name" value="Winged helix-like DNA-binding domain superfamily/Winged helix DNA-binding domain"/>
    <property type="match status" value="2"/>
</dbReference>
<dbReference type="FunCoup" id="A0A1Y2GAI9">
    <property type="interactions" value="151"/>
</dbReference>
<feature type="domain" description="RanBP2-type" evidence="12">
    <location>
        <begin position="128"/>
        <end position="158"/>
    </location>
</feature>
<comment type="subunit">
    <text evidence="10">Component of the endosomal sorting complex required for transport II (ESCRT-II).</text>
</comment>
<protein>
    <recommendedName>
        <fullName evidence="10">Vacuolar protein-sorting-associated protein 36</fullName>
    </recommendedName>
    <alternativeName>
        <fullName evidence="10">ESCRT-II complex subunit VPS36</fullName>
    </alternativeName>
</protein>
<dbReference type="GO" id="GO:0031902">
    <property type="term" value="C:late endosome membrane"/>
    <property type="evidence" value="ECO:0007669"/>
    <property type="project" value="UniProtKB-UniRule"/>
</dbReference>
<keyword evidence="3" id="KW-0479">Metal-binding</keyword>
<dbReference type="GO" id="GO:0008270">
    <property type="term" value="F:zinc ion binding"/>
    <property type="evidence" value="ECO:0007669"/>
    <property type="project" value="UniProtKB-KW"/>
</dbReference>
<keyword evidence="15" id="KW-1185">Reference proteome</keyword>
<evidence type="ECO:0000256" key="2">
    <source>
        <dbReference type="ARBA" id="ARBA00022448"/>
    </source>
</evidence>
<evidence type="ECO:0000256" key="1">
    <source>
        <dbReference type="ARBA" id="ARBA00009697"/>
    </source>
</evidence>